<proteinExistence type="predicted"/>
<feature type="domain" description="Peptidase M15A C-terminal" evidence="1">
    <location>
        <begin position="27"/>
        <end position="127"/>
    </location>
</feature>
<accession>A0A0F9H2T4</accession>
<dbReference type="InterPro" id="IPR009045">
    <property type="entry name" value="Zn_M74/Hedgehog-like"/>
</dbReference>
<comment type="caution">
    <text evidence="2">The sequence shown here is derived from an EMBL/GenBank/DDBJ whole genome shotgun (WGS) entry which is preliminary data.</text>
</comment>
<dbReference type="Gene3D" id="3.30.1380.10">
    <property type="match status" value="1"/>
</dbReference>
<dbReference type="AlphaFoldDB" id="A0A0F9H2T4"/>
<gene>
    <name evidence="2" type="ORF">LCGC14_1836140</name>
</gene>
<dbReference type="EMBL" id="LAZR01018206">
    <property type="protein sequence ID" value="KKL97271.1"/>
    <property type="molecule type" value="Genomic_DNA"/>
</dbReference>
<dbReference type="SUPFAM" id="SSF55166">
    <property type="entry name" value="Hedgehog/DD-peptidase"/>
    <property type="match status" value="1"/>
</dbReference>
<dbReference type="Pfam" id="PF08291">
    <property type="entry name" value="Peptidase_M15_3"/>
    <property type="match status" value="1"/>
</dbReference>
<reference evidence="2" key="1">
    <citation type="journal article" date="2015" name="Nature">
        <title>Complex archaea that bridge the gap between prokaryotes and eukaryotes.</title>
        <authorList>
            <person name="Spang A."/>
            <person name="Saw J.H."/>
            <person name="Jorgensen S.L."/>
            <person name="Zaremba-Niedzwiedzka K."/>
            <person name="Martijn J."/>
            <person name="Lind A.E."/>
            <person name="van Eijk R."/>
            <person name="Schleper C."/>
            <person name="Guy L."/>
            <person name="Ettema T.J."/>
        </authorList>
    </citation>
    <scope>NUCLEOTIDE SEQUENCE</scope>
</reference>
<protein>
    <recommendedName>
        <fullName evidence="1">Peptidase M15A C-terminal domain-containing protein</fullName>
    </recommendedName>
</protein>
<organism evidence="2">
    <name type="scientific">marine sediment metagenome</name>
    <dbReference type="NCBI Taxonomy" id="412755"/>
    <lineage>
        <taxon>unclassified sequences</taxon>
        <taxon>metagenomes</taxon>
        <taxon>ecological metagenomes</taxon>
    </lineage>
</organism>
<evidence type="ECO:0000313" key="2">
    <source>
        <dbReference type="EMBL" id="KKL97271.1"/>
    </source>
</evidence>
<dbReference type="InterPro" id="IPR013230">
    <property type="entry name" value="Peptidase_M15A_C"/>
</dbReference>
<name>A0A0F9H2T4_9ZZZZ</name>
<evidence type="ECO:0000259" key="1">
    <source>
        <dbReference type="Pfam" id="PF08291"/>
    </source>
</evidence>
<sequence length="141" mass="16248">MGNSTIIFERFEDMPNDEMTWRRRWPNFSPAELSCTHCGKLLVDPFALDNLQKVRIMYARPLYIASAYRCEEHNAAVGGAPNSSHLRGRAFDPKRPKSGKELFELLAAIWQIEPFGFGMGANKLHVDWDFERGHRVWMYGG</sequence>